<gene>
    <name evidence="1" type="ORF">HNR48_002182</name>
</gene>
<dbReference type="RefSeq" id="WP_166847262.1">
    <property type="nucleotide sequence ID" value="NZ_JAAONY010000002.1"/>
</dbReference>
<name>A0A7X0MYD4_9GAMM</name>
<dbReference type="InterPro" id="IPR021364">
    <property type="entry name" value="DUF2857"/>
</dbReference>
<dbReference type="Pfam" id="PF11198">
    <property type="entry name" value="DUF2857"/>
    <property type="match status" value="1"/>
</dbReference>
<evidence type="ECO:0000313" key="1">
    <source>
        <dbReference type="EMBL" id="MBB6521897.1"/>
    </source>
</evidence>
<dbReference type="EMBL" id="JACHHT010000002">
    <property type="protein sequence ID" value="MBB6521897.1"/>
    <property type="molecule type" value="Genomic_DNA"/>
</dbReference>
<dbReference type="AlphaFoldDB" id="A0A7X0MYD4"/>
<organism evidence="1 2">
    <name type="scientific">Pseudoteredinibacter isoporae</name>
    <dbReference type="NCBI Taxonomy" id="570281"/>
    <lineage>
        <taxon>Bacteria</taxon>
        <taxon>Pseudomonadati</taxon>
        <taxon>Pseudomonadota</taxon>
        <taxon>Gammaproteobacteria</taxon>
        <taxon>Cellvibrionales</taxon>
        <taxon>Cellvibrionaceae</taxon>
        <taxon>Pseudoteredinibacter</taxon>
    </lineage>
</organism>
<protein>
    <recommendedName>
        <fullName evidence="3">DUF2857 domain-containing protein</fullName>
    </recommendedName>
</protein>
<dbReference type="InParanoid" id="A0A7X0MYD4"/>
<keyword evidence="2" id="KW-1185">Reference proteome</keyword>
<dbReference type="Proteomes" id="UP000528457">
    <property type="component" value="Unassembled WGS sequence"/>
</dbReference>
<comment type="caution">
    <text evidence="1">The sequence shown here is derived from an EMBL/GenBank/DDBJ whole genome shotgun (WGS) entry which is preliminary data.</text>
</comment>
<accession>A0A7X0MYD4</accession>
<proteinExistence type="predicted"/>
<reference evidence="1 2" key="1">
    <citation type="submission" date="2020-08" db="EMBL/GenBank/DDBJ databases">
        <title>Genomic Encyclopedia of Type Strains, Phase IV (KMG-IV): sequencing the most valuable type-strain genomes for metagenomic binning, comparative biology and taxonomic classification.</title>
        <authorList>
            <person name="Goeker M."/>
        </authorList>
    </citation>
    <scope>NUCLEOTIDE SEQUENCE [LARGE SCALE GENOMIC DNA]</scope>
    <source>
        <strain evidence="1 2">DSM 22368</strain>
    </source>
</reference>
<evidence type="ECO:0008006" key="3">
    <source>
        <dbReference type="Google" id="ProtNLM"/>
    </source>
</evidence>
<evidence type="ECO:0000313" key="2">
    <source>
        <dbReference type="Proteomes" id="UP000528457"/>
    </source>
</evidence>
<sequence>MPKVYKQLCMSAARSLICEAERTLSLAMILSPLSSQELYALSTLTFGQQQYLVERASQFMDVQIDIQKFRACLEELHDHQRRRALEDRYLELGAPLELMRRLFGLNAGEFSYRRRLLDQGGIGNGRPQSCSENDEQQAWRHWQQHSHLDEHQRFLKAAESSGLTLRQLWTSIKAYIDQDPIPCNRMPSITVTRPKASM</sequence>